<protein>
    <recommendedName>
        <fullName evidence="14">ATP-dependent zinc metalloprotease FtsH</fullName>
        <ecNumber evidence="14">3.4.24.-</ecNumber>
    </recommendedName>
</protein>
<dbReference type="Gene3D" id="3.30.720.210">
    <property type="match status" value="1"/>
</dbReference>
<evidence type="ECO:0000256" key="16">
    <source>
        <dbReference type="SAM" id="MobiDB-lite"/>
    </source>
</evidence>
<dbReference type="EC" id="3.4.24.-" evidence="14"/>
<dbReference type="HOGENOM" id="CLU_000688_16_2_7"/>
<comment type="similarity">
    <text evidence="2 14">In the C-terminal section; belongs to the peptidase M41 family.</text>
</comment>
<evidence type="ECO:0000256" key="13">
    <source>
        <dbReference type="ARBA" id="ARBA00061570"/>
    </source>
</evidence>
<evidence type="ECO:0000256" key="6">
    <source>
        <dbReference type="ARBA" id="ARBA00022741"/>
    </source>
</evidence>
<feature type="binding site" evidence="14">
    <location>
        <position position="439"/>
    </location>
    <ligand>
        <name>Zn(2+)</name>
        <dbReference type="ChEBI" id="CHEBI:29105"/>
        <note>catalytic</note>
    </ligand>
</feature>
<dbReference type="GO" id="GO:0005524">
    <property type="term" value="F:ATP binding"/>
    <property type="evidence" value="ECO:0007669"/>
    <property type="project" value="UniProtKB-UniRule"/>
</dbReference>
<evidence type="ECO:0000256" key="7">
    <source>
        <dbReference type="ARBA" id="ARBA00022801"/>
    </source>
</evidence>
<dbReference type="InterPro" id="IPR003959">
    <property type="entry name" value="ATPase_AAA_core"/>
</dbReference>
<keyword evidence="12 14" id="KW-0472">Membrane</keyword>
<dbReference type="PROSITE" id="PS00674">
    <property type="entry name" value="AAA"/>
    <property type="match status" value="1"/>
</dbReference>
<comment type="subcellular location">
    <subcellularLocation>
        <location evidence="14">Cell inner membrane</location>
        <topology evidence="14">Multi-pass membrane protein</topology>
        <orientation evidence="14">Cytoplasmic side</orientation>
    </subcellularLocation>
    <subcellularLocation>
        <location evidence="1">Membrane</location>
    </subcellularLocation>
</comment>
<keyword evidence="10 14" id="KW-1133">Transmembrane helix</keyword>
<dbReference type="FunFam" id="1.10.8.60:FF:000001">
    <property type="entry name" value="ATP-dependent zinc metalloprotease FtsH"/>
    <property type="match status" value="1"/>
</dbReference>
<dbReference type="AlphaFoldDB" id="E0UPW6"/>
<dbReference type="NCBIfam" id="TIGR01241">
    <property type="entry name" value="FtsH_fam"/>
    <property type="match status" value="1"/>
</dbReference>
<dbReference type="PANTHER" id="PTHR43655">
    <property type="entry name" value="ATP-DEPENDENT PROTEASE"/>
    <property type="match status" value="1"/>
</dbReference>
<dbReference type="Gene3D" id="1.20.58.760">
    <property type="entry name" value="Peptidase M41"/>
    <property type="match status" value="1"/>
</dbReference>
<name>E0UPW6_SULAO</name>
<dbReference type="GO" id="GO:0006508">
    <property type="term" value="P:proteolysis"/>
    <property type="evidence" value="ECO:0007669"/>
    <property type="project" value="UniProtKB-KW"/>
</dbReference>
<feature type="region of interest" description="Disordered" evidence="16">
    <location>
        <begin position="631"/>
        <end position="660"/>
    </location>
</feature>
<evidence type="ECO:0000256" key="2">
    <source>
        <dbReference type="ARBA" id="ARBA00010044"/>
    </source>
</evidence>
<accession>E0UPW6</accession>
<dbReference type="STRING" id="563040.Saut_1731"/>
<dbReference type="EMBL" id="CP002205">
    <property type="protein sequence ID" value="ADN09775.1"/>
    <property type="molecule type" value="Genomic_DNA"/>
</dbReference>
<keyword evidence="9 14" id="KW-0067">ATP-binding</keyword>
<evidence type="ECO:0000256" key="8">
    <source>
        <dbReference type="ARBA" id="ARBA00022833"/>
    </source>
</evidence>
<reference evidence="19" key="1">
    <citation type="journal article" date="2010" name="Stand. Genomic Sci.">
        <title>Complete genome sequence of Sulfurimonas autotrophica type strain (OK10).</title>
        <authorList>
            <person name="Sikorski J."/>
            <person name="Munk C."/>
            <person name="Lapidus A."/>
            <person name="Djao O."/>
            <person name="Lucas S."/>
            <person name="Glavina Del Rio T."/>
            <person name="Nolan M."/>
            <person name="Tice H."/>
            <person name="Han C."/>
            <person name="Cheng J."/>
            <person name="Tapia R."/>
            <person name="Goodwin L."/>
            <person name="Pitluck S."/>
            <person name="Liolios K."/>
            <person name="Ivanova N."/>
            <person name="Mavromatis K."/>
            <person name="Mikhailova N."/>
            <person name="Pati A."/>
            <person name="Sims D."/>
            <person name="Meincke L."/>
            <person name="Brettin T."/>
            <person name="Detter J."/>
            <person name="Chen A."/>
            <person name="Palaniappan K."/>
            <person name="Land M."/>
            <person name="Hauser L."/>
            <person name="Chang Y."/>
            <person name="Jeffries C."/>
            <person name="Rohde M."/>
            <person name="Lang E."/>
            <person name="Spring S."/>
            <person name="Goker M."/>
            <person name="Woyke T."/>
            <person name="Bristow J."/>
            <person name="Eisen J."/>
            <person name="Markowitz V."/>
            <person name="Hugenholtz P."/>
            <person name="Kyrpides N."/>
            <person name="Klenk H."/>
        </authorList>
    </citation>
    <scope>NUCLEOTIDE SEQUENCE [LARGE SCALE GENOMIC DNA]</scope>
    <source>
        <strain evidence="19">ATCC BAA-671 / DSM 16294 / JCM 11897 / OK10</strain>
    </source>
</reference>
<keyword evidence="14" id="KW-1003">Cell membrane</keyword>
<evidence type="ECO:0000256" key="12">
    <source>
        <dbReference type="ARBA" id="ARBA00023136"/>
    </source>
</evidence>
<comment type="subunit">
    <text evidence="14">Homohexamer.</text>
</comment>
<keyword evidence="11 14" id="KW-0482">Metalloprotease</keyword>
<dbReference type="OrthoDB" id="9809379at2"/>
<evidence type="ECO:0000259" key="17">
    <source>
        <dbReference type="SMART" id="SM00382"/>
    </source>
</evidence>
<keyword evidence="5 14" id="KW-0479">Metal-binding</keyword>
<dbReference type="InterPro" id="IPR050928">
    <property type="entry name" value="ATP-dep_Zn_Metalloprotease"/>
</dbReference>
<dbReference type="InterPro" id="IPR037219">
    <property type="entry name" value="Peptidase_M41-like"/>
</dbReference>
<dbReference type="PANTHER" id="PTHR43655:SF2">
    <property type="entry name" value="AFG3 LIKE MATRIX AAA PEPTIDASE SUBUNIT 2, ISOFORM A"/>
    <property type="match status" value="1"/>
</dbReference>
<keyword evidence="8 14" id="KW-0862">Zinc</keyword>
<keyword evidence="6 14" id="KW-0547">Nucleotide-binding</keyword>
<organism evidence="18 19">
    <name type="scientific">Sulfurimonas autotrophica (strain ATCC BAA-671 / DSM 16294 / JCM 11897 / OK10)</name>
    <dbReference type="NCBI Taxonomy" id="563040"/>
    <lineage>
        <taxon>Bacteria</taxon>
        <taxon>Pseudomonadati</taxon>
        <taxon>Campylobacterota</taxon>
        <taxon>Epsilonproteobacteria</taxon>
        <taxon>Campylobacterales</taxon>
        <taxon>Sulfurimonadaceae</taxon>
        <taxon>Sulfurimonas</taxon>
    </lineage>
</organism>
<evidence type="ECO:0000256" key="1">
    <source>
        <dbReference type="ARBA" id="ARBA00004370"/>
    </source>
</evidence>
<evidence type="ECO:0000256" key="9">
    <source>
        <dbReference type="ARBA" id="ARBA00022840"/>
    </source>
</evidence>
<dbReference type="FunFam" id="3.40.50.300:FF:000001">
    <property type="entry name" value="ATP-dependent zinc metalloprotease FtsH"/>
    <property type="match status" value="1"/>
</dbReference>
<feature type="active site" evidence="14">
    <location>
        <position position="440"/>
    </location>
</feature>
<keyword evidence="7 14" id="KW-0378">Hydrolase</keyword>
<evidence type="ECO:0000256" key="3">
    <source>
        <dbReference type="ARBA" id="ARBA00022670"/>
    </source>
</evidence>
<feature type="domain" description="AAA+ ATPase" evidence="17">
    <location>
        <begin position="208"/>
        <end position="348"/>
    </location>
</feature>
<dbReference type="CDD" id="cd19501">
    <property type="entry name" value="RecA-like_FtsH"/>
    <property type="match status" value="1"/>
</dbReference>
<proteinExistence type="inferred from homology"/>
<dbReference type="SMART" id="SM00382">
    <property type="entry name" value="AAA"/>
    <property type="match status" value="1"/>
</dbReference>
<dbReference type="GO" id="GO:0016887">
    <property type="term" value="F:ATP hydrolysis activity"/>
    <property type="evidence" value="ECO:0007669"/>
    <property type="project" value="UniProtKB-UniRule"/>
</dbReference>
<dbReference type="Pfam" id="PF06480">
    <property type="entry name" value="FtsH_ext"/>
    <property type="match status" value="1"/>
</dbReference>
<dbReference type="GO" id="GO:0004176">
    <property type="term" value="F:ATP-dependent peptidase activity"/>
    <property type="evidence" value="ECO:0007669"/>
    <property type="project" value="InterPro"/>
</dbReference>
<feature type="binding site" evidence="14">
    <location>
        <begin position="216"/>
        <end position="223"/>
    </location>
    <ligand>
        <name>ATP</name>
        <dbReference type="ChEBI" id="CHEBI:30616"/>
    </ligand>
</feature>
<feature type="binding site" evidence="14">
    <location>
        <position position="516"/>
    </location>
    <ligand>
        <name>Zn(2+)</name>
        <dbReference type="ChEBI" id="CHEBI:29105"/>
        <note>catalytic</note>
    </ligand>
</feature>
<dbReference type="InterPro" id="IPR003960">
    <property type="entry name" value="ATPase_AAA_CS"/>
</dbReference>
<dbReference type="Gene3D" id="3.40.50.300">
    <property type="entry name" value="P-loop containing nucleotide triphosphate hydrolases"/>
    <property type="match status" value="1"/>
</dbReference>
<dbReference type="Gene3D" id="1.10.8.60">
    <property type="match status" value="1"/>
</dbReference>
<dbReference type="RefSeq" id="WP_013327528.1">
    <property type="nucleotide sequence ID" value="NC_014506.1"/>
</dbReference>
<evidence type="ECO:0000256" key="14">
    <source>
        <dbReference type="HAMAP-Rule" id="MF_01458"/>
    </source>
</evidence>
<evidence type="ECO:0000256" key="10">
    <source>
        <dbReference type="ARBA" id="ARBA00022989"/>
    </source>
</evidence>
<keyword evidence="19" id="KW-1185">Reference proteome</keyword>
<dbReference type="InterPro" id="IPR011546">
    <property type="entry name" value="Pept_M41_FtsH_extracell"/>
</dbReference>
<dbReference type="KEGG" id="sua:Saut_1731"/>
<keyword evidence="3 14" id="KW-0645">Protease</keyword>
<dbReference type="InterPro" id="IPR000642">
    <property type="entry name" value="Peptidase_M41"/>
</dbReference>
<comment type="similarity">
    <text evidence="13 14">In the central section; belongs to the AAA ATPase family.</text>
</comment>
<dbReference type="GO" id="GO:0030163">
    <property type="term" value="P:protein catabolic process"/>
    <property type="evidence" value="ECO:0007669"/>
    <property type="project" value="UniProtKB-UniRule"/>
</dbReference>
<dbReference type="InterPro" id="IPR005936">
    <property type="entry name" value="FtsH"/>
</dbReference>
<evidence type="ECO:0000256" key="15">
    <source>
        <dbReference type="RuleBase" id="RU003651"/>
    </source>
</evidence>
<dbReference type="Pfam" id="PF00004">
    <property type="entry name" value="AAA"/>
    <property type="match status" value="1"/>
</dbReference>
<dbReference type="Pfam" id="PF01434">
    <property type="entry name" value="Peptidase_M41"/>
    <property type="match status" value="1"/>
</dbReference>
<dbReference type="InterPro" id="IPR003593">
    <property type="entry name" value="AAA+_ATPase"/>
</dbReference>
<dbReference type="GO" id="GO:0004222">
    <property type="term" value="F:metalloendopeptidase activity"/>
    <property type="evidence" value="ECO:0007669"/>
    <property type="project" value="InterPro"/>
</dbReference>
<dbReference type="GO" id="GO:0005886">
    <property type="term" value="C:plasma membrane"/>
    <property type="evidence" value="ECO:0007669"/>
    <property type="project" value="UniProtKB-SubCell"/>
</dbReference>
<dbReference type="GO" id="GO:0008270">
    <property type="term" value="F:zinc ion binding"/>
    <property type="evidence" value="ECO:0007669"/>
    <property type="project" value="UniProtKB-UniRule"/>
</dbReference>
<dbReference type="HAMAP" id="MF_01458">
    <property type="entry name" value="FtsH"/>
    <property type="match status" value="1"/>
</dbReference>
<dbReference type="Proteomes" id="UP000007803">
    <property type="component" value="Chromosome"/>
</dbReference>
<dbReference type="SUPFAM" id="SSF140990">
    <property type="entry name" value="FtsH protease domain-like"/>
    <property type="match status" value="1"/>
</dbReference>
<comment type="similarity">
    <text evidence="15">Belongs to the AAA ATPase family.</text>
</comment>
<dbReference type="Pfam" id="PF17862">
    <property type="entry name" value="AAA_lid_3"/>
    <property type="match status" value="1"/>
</dbReference>
<keyword evidence="14" id="KW-0997">Cell inner membrane</keyword>
<evidence type="ECO:0000256" key="11">
    <source>
        <dbReference type="ARBA" id="ARBA00023049"/>
    </source>
</evidence>
<gene>
    <name evidence="14" type="primary">ftsH</name>
    <name evidence="18" type="ordered locus">Saut_1731</name>
</gene>
<dbReference type="InterPro" id="IPR027417">
    <property type="entry name" value="P-loop_NTPase"/>
</dbReference>
<evidence type="ECO:0000256" key="4">
    <source>
        <dbReference type="ARBA" id="ARBA00022692"/>
    </source>
</evidence>
<feature type="transmembrane region" description="Helical" evidence="14">
    <location>
        <begin position="127"/>
        <end position="144"/>
    </location>
</feature>
<feature type="binding site" evidence="14">
    <location>
        <position position="443"/>
    </location>
    <ligand>
        <name>Zn(2+)</name>
        <dbReference type="ChEBI" id="CHEBI:29105"/>
        <note>catalytic</note>
    </ligand>
</feature>
<dbReference type="SUPFAM" id="SSF52540">
    <property type="entry name" value="P-loop containing nucleoside triphosphate hydrolases"/>
    <property type="match status" value="1"/>
</dbReference>
<dbReference type="eggNOG" id="COG0465">
    <property type="taxonomic scope" value="Bacteria"/>
</dbReference>
<evidence type="ECO:0000313" key="18">
    <source>
        <dbReference type="EMBL" id="ADN09775.1"/>
    </source>
</evidence>
<comment type="function">
    <text evidence="14">Acts as a processive, ATP-dependent zinc metallopeptidase for both cytoplasmic and membrane proteins. Plays a role in the quality control of integral membrane proteins.</text>
</comment>
<keyword evidence="4 14" id="KW-0812">Transmembrane</keyword>
<feature type="compositionally biased region" description="Basic and acidic residues" evidence="16">
    <location>
        <begin position="639"/>
        <end position="660"/>
    </location>
</feature>
<sequence length="660" mass="72851">MADNENNKNNNNFFNQNPLITFAIFSVVVILLFKVMVGEGVGNNNSVMGTSTTRIKPVDYSELKELVKSKSVKKVEIGQSYIRAISTDGSKIYTTRVVKGDSELIKLLDEEKIDYTGFSETNWFTEMFGWLFPFLIIIAIWMFFAGRMQKSMGGGLLGMGNSKKLINSEKPDTKFDDVAGVEEAKEEVKEIVDFLKYPGRYVEIGAKIPKGVLLVGSPGTGKTLLAKAVAGEAEVPFFSVSGSSFIEMFVGVGAARVRDLFEQAKKDAPSIIFIDEIDAIGKSRAAGGPMGGNDEREQTLNQLLAEMDGFGTDTPVIILAATNRPEILDPALLRPGRFDRQVLVDKPDFEGRVKILKVHVKNVKIDKDVDLKEIARLTAGLAGADLANIVNEAALLAGRKSQKTVKQQDMYEAVERALAGLAKKSRRINPKEKKIVAYHESGHALLAETTDGAKKVSKVSIVPRGLAALGYTLNKPEEDKYMMQMHELWAEVDTLLGGRAAEQVFIGEISTGAGNDLERATDIIKSMVQTYGMSEIAGLMVLEKSRQSFLSGGGQQATREYSERMAEEMDEYIKKSLDEHYQAVLNRLEEYRGAIEEMVALLYKKENITGDEVRKIIVNFEKENGIESKVVENSESIEEELKADATMTDHDDTNGKSDEK</sequence>
<evidence type="ECO:0000313" key="19">
    <source>
        <dbReference type="Proteomes" id="UP000007803"/>
    </source>
</evidence>
<comment type="cofactor">
    <cofactor evidence="14">
        <name>Zn(2+)</name>
        <dbReference type="ChEBI" id="CHEBI:29105"/>
    </cofactor>
    <text evidence="14">Binds 1 zinc ion per subunit.</text>
</comment>
<feature type="transmembrane region" description="Helical" evidence="14">
    <location>
        <begin position="18"/>
        <end position="37"/>
    </location>
</feature>
<dbReference type="FunFam" id="1.20.58.760:FF:000001">
    <property type="entry name" value="ATP-dependent zinc metalloprotease FtsH"/>
    <property type="match status" value="1"/>
</dbReference>
<evidence type="ECO:0000256" key="5">
    <source>
        <dbReference type="ARBA" id="ARBA00022723"/>
    </source>
</evidence>
<dbReference type="InterPro" id="IPR041569">
    <property type="entry name" value="AAA_lid_3"/>
</dbReference>